<keyword evidence="2" id="KW-1185">Reference proteome</keyword>
<comment type="caution">
    <text evidence="1">The sequence shown here is derived from an EMBL/GenBank/DDBJ whole genome shotgun (WGS) entry which is preliminary data.</text>
</comment>
<name>A0ABT9IXA3_9BACL</name>
<accession>A0ABT9IXA3</accession>
<protein>
    <submittedName>
        <fullName evidence="1">Uncharacterized protein</fullName>
    </submittedName>
</protein>
<evidence type="ECO:0000313" key="2">
    <source>
        <dbReference type="Proteomes" id="UP001231941"/>
    </source>
</evidence>
<dbReference type="RefSeq" id="WP_305991291.1">
    <property type="nucleotide sequence ID" value="NZ_JAVAMP010000002.1"/>
</dbReference>
<sequence>MKIEGLGEVVDGQRTFIVFATDKELRLLTEKHNDYSKSLNIGDEINIHEKYEKVRELHQTANKVINHIDKLRNVIIDTDLVDVERGDSE</sequence>
<proteinExistence type="predicted"/>
<reference evidence="1 2" key="1">
    <citation type="submission" date="2023-08" db="EMBL/GenBank/DDBJ databases">
        <authorList>
            <person name="Park J.-S."/>
        </authorList>
    </citation>
    <scope>NUCLEOTIDE SEQUENCE [LARGE SCALE GENOMIC DNA]</scope>
    <source>
        <strain evidence="1 2">2205SS18-9</strain>
    </source>
</reference>
<gene>
    <name evidence="1" type="ORF">Q5Y73_07780</name>
</gene>
<evidence type="ECO:0000313" key="1">
    <source>
        <dbReference type="EMBL" id="MDP5274000.1"/>
    </source>
</evidence>
<dbReference type="Proteomes" id="UP001231941">
    <property type="component" value="Unassembled WGS sequence"/>
</dbReference>
<dbReference type="EMBL" id="JAVAMP010000002">
    <property type="protein sequence ID" value="MDP5274000.1"/>
    <property type="molecule type" value="Genomic_DNA"/>
</dbReference>
<organism evidence="1 2">
    <name type="scientific">Chengkuizengella axinellae</name>
    <dbReference type="NCBI Taxonomy" id="3064388"/>
    <lineage>
        <taxon>Bacteria</taxon>
        <taxon>Bacillati</taxon>
        <taxon>Bacillota</taxon>
        <taxon>Bacilli</taxon>
        <taxon>Bacillales</taxon>
        <taxon>Paenibacillaceae</taxon>
        <taxon>Chengkuizengella</taxon>
    </lineage>
</organism>